<organism evidence="1 2">
    <name type="scientific">Meristemomyces frigidus</name>
    <dbReference type="NCBI Taxonomy" id="1508187"/>
    <lineage>
        <taxon>Eukaryota</taxon>
        <taxon>Fungi</taxon>
        <taxon>Dikarya</taxon>
        <taxon>Ascomycota</taxon>
        <taxon>Pezizomycotina</taxon>
        <taxon>Dothideomycetes</taxon>
        <taxon>Dothideomycetidae</taxon>
        <taxon>Mycosphaerellales</taxon>
        <taxon>Teratosphaeriaceae</taxon>
        <taxon>Meristemomyces</taxon>
    </lineage>
</organism>
<proteinExistence type="predicted"/>
<dbReference type="InterPro" id="IPR043129">
    <property type="entry name" value="ATPase_NBD"/>
</dbReference>
<comment type="caution">
    <text evidence="1">The sequence shown here is derived from an EMBL/GenBank/DDBJ whole genome shotgun (WGS) entry which is preliminary data.</text>
</comment>
<dbReference type="Proteomes" id="UP001310890">
    <property type="component" value="Unassembled WGS sequence"/>
</dbReference>
<reference evidence="1" key="1">
    <citation type="submission" date="2023-08" db="EMBL/GenBank/DDBJ databases">
        <title>Black Yeasts Isolated from many extreme environments.</title>
        <authorList>
            <person name="Coleine C."/>
            <person name="Stajich J.E."/>
            <person name="Selbmann L."/>
        </authorList>
    </citation>
    <scope>NUCLEOTIDE SEQUENCE</scope>
    <source>
        <strain evidence="1">CCFEE 5401</strain>
    </source>
</reference>
<dbReference type="Gene3D" id="3.30.420.40">
    <property type="match status" value="2"/>
</dbReference>
<dbReference type="EMBL" id="JAVRRL010000030">
    <property type="protein sequence ID" value="KAK5112470.1"/>
    <property type="molecule type" value="Genomic_DNA"/>
</dbReference>
<dbReference type="PANTHER" id="PTHR42749:SF1">
    <property type="entry name" value="CELL SHAPE-DETERMINING PROTEIN MREB"/>
    <property type="match status" value="1"/>
</dbReference>
<dbReference type="AlphaFoldDB" id="A0AAN7YK45"/>
<evidence type="ECO:0000313" key="1">
    <source>
        <dbReference type="EMBL" id="KAK5112470.1"/>
    </source>
</evidence>
<dbReference type="CDD" id="cd10170">
    <property type="entry name" value="ASKHA_NBD_HSP70"/>
    <property type="match status" value="1"/>
</dbReference>
<dbReference type="PANTHER" id="PTHR42749">
    <property type="entry name" value="CELL SHAPE-DETERMINING PROTEIN MREB"/>
    <property type="match status" value="1"/>
</dbReference>
<evidence type="ECO:0000313" key="2">
    <source>
        <dbReference type="Proteomes" id="UP001310890"/>
    </source>
</evidence>
<protein>
    <submittedName>
        <fullName evidence="1">Uncharacterized protein</fullName>
    </submittedName>
</protein>
<dbReference type="SUPFAM" id="SSF53067">
    <property type="entry name" value="Actin-like ATPase domain"/>
    <property type="match status" value="2"/>
</dbReference>
<accession>A0AAN7YK45</accession>
<dbReference type="Gene3D" id="3.90.640.10">
    <property type="entry name" value="Actin, Chain A, domain 4"/>
    <property type="match status" value="1"/>
</dbReference>
<name>A0AAN7YK45_9PEZI</name>
<gene>
    <name evidence="1" type="ORF">LTR62_004227</name>
</gene>
<sequence>MASRRKADIVIGVDFGMTCTGVAYSLGPHWPDPKTIQRWPGKLGNEIRNKVETAISYDLRTGHQSSWGFLCNPDDDRYEYNSLFKLYLDAHHQDATPNPPSLAEVQRWYEDYLRCLYGYIMKYFQETIPRFASSRVDFVFSVPVTWRQNAGLLAEIERIIRAAGFGSREQETASIYLTEAEAAAIYASKQSMARGEVFLVVDAGGGTTDLNILRVESTARNQVELMPLSWTEGMAIGSTLIDYKVRIWIEERLSMIREHLPAAVEATATQIMQDRFDTFKCSFGSPGMDVPKLLLAIPGLRAGLDVPHASVEDSKMVITRQELQDLFDAQIDKMCVLINQQIRLLRERHPGETISYLVLSGGLGSSPYVQSRIRASPYPNFPYPKPNQPFPQNSQLAVVHGLVAARIQSNRGGPEIYAQRCSPLSYGILCRELYDPIKHINETVVQDPYDKKRWAERQIHWAIKQGDIVQADTGICQPYQIKLDMGKEVQPWRTYVVMSSLPARQLPQSMKREGARVICAVETKLRSTDMKRKNRHWYDLGREYNRATLVVQMLVGVGLRFQILVGEEVRSRDHGEIEVEWESADANHTKMFDKDRQVLEMFRT</sequence>